<evidence type="ECO:0000313" key="6">
    <source>
        <dbReference type="EMBL" id="PHI28907.1"/>
    </source>
</evidence>
<accession>A0A2C6DI76</accession>
<keyword evidence="2 4" id="KW-0238">DNA-binding</keyword>
<dbReference type="AlphaFoldDB" id="A0A2C6DI76"/>
<dbReference type="InterPro" id="IPR001647">
    <property type="entry name" value="HTH_TetR"/>
</dbReference>
<protein>
    <submittedName>
        <fullName evidence="6">TetR/AcrR family transcriptional regulator</fullName>
    </submittedName>
</protein>
<dbReference type="OrthoDB" id="5816932at2"/>
<dbReference type="PANTHER" id="PTHR43479:SF11">
    <property type="entry name" value="ACREF_ENVCD OPERON REPRESSOR-RELATED"/>
    <property type="match status" value="1"/>
</dbReference>
<evidence type="ECO:0000256" key="3">
    <source>
        <dbReference type="ARBA" id="ARBA00023163"/>
    </source>
</evidence>
<dbReference type="Pfam" id="PF00440">
    <property type="entry name" value="TetR_N"/>
    <property type="match status" value="1"/>
</dbReference>
<name>A0A2C6DI76_9GAMM</name>
<dbReference type="EMBL" id="PDDX01000001">
    <property type="protein sequence ID" value="PHI28907.1"/>
    <property type="molecule type" value="Genomic_DNA"/>
</dbReference>
<dbReference type="InterPro" id="IPR036271">
    <property type="entry name" value="Tet_transcr_reg_TetR-rel_C_sf"/>
</dbReference>
<feature type="domain" description="HTH tetR-type" evidence="5">
    <location>
        <begin position="8"/>
        <end position="68"/>
    </location>
</feature>
<dbReference type="Pfam" id="PF21303">
    <property type="entry name" value="TetR_C_39"/>
    <property type="match status" value="1"/>
</dbReference>
<proteinExistence type="predicted"/>
<sequence>MRIVKAPDVRRAEILSIAENLFQTKGYAKTSVDEIVRQAGIAKGTFYHYFKSKEEILDSLTQQLVADMAFHSQLIAGNKNLNAIEKITAIISKQNALADKNHSVVGSMHLPENKELHDRVNIETVKVFGPILASVIEQGNQQGLFQVDDPLSTIQFILAGSQCLLGEGIFNWSPAEQQARINAMLTLIERTFAAKPGSMVTALQACLNRSTD</sequence>
<dbReference type="PANTHER" id="PTHR43479">
    <property type="entry name" value="ACREF/ENVCD OPERON REPRESSOR-RELATED"/>
    <property type="match status" value="1"/>
</dbReference>
<keyword evidence="3" id="KW-0804">Transcription</keyword>
<dbReference type="FunFam" id="1.10.10.60:FF:000141">
    <property type="entry name" value="TetR family transcriptional regulator"/>
    <property type="match status" value="1"/>
</dbReference>
<evidence type="ECO:0000256" key="4">
    <source>
        <dbReference type="PROSITE-ProRule" id="PRU00335"/>
    </source>
</evidence>
<keyword evidence="7" id="KW-1185">Reference proteome</keyword>
<evidence type="ECO:0000256" key="2">
    <source>
        <dbReference type="ARBA" id="ARBA00023125"/>
    </source>
</evidence>
<dbReference type="PRINTS" id="PR00455">
    <property type="entry name" value="HTHTETR"/>
</dbReference>
<dbReference type="STRING" id="1111728.GCA_000427805_01201"/>
<evidence type="ECO:0000313" key="7">
    <source>
        <dbReference type="Proteomes" id="UP000224974"/>
    </source>
</evidence>
<evidence type="ECO:0000256" key="1">
    <source>
        <dbReference type="ARBA" id="ARBA00023015"/>
    </source>
</evidence>
<gene>
    <name evidence="6" type="ORF">CRN84_06070</name>
</gene>
<organism evidence="6 7">
    <name type="scientific">Budvicia aquatica</name>
    <dbReference type="NCBI Taxonomy" id="82979"/>
    <lineage>
        <taxon>Bacteria</taxon>
        <taxon>Pseudomonadati</taxon>
        <taxon>Pseudomonadota</taxon>
        <taxon>Gammaproteobacteria</taxon>
        <taxon>Enterobacterales</taxon>
        <taxon>Budviciaceae</taxon>
        <taxon>Budvicia</taxon>
    </lineage>
</organism>
<comment type="caution">
    <text evidence="6">The sequence shown here is derived from an EMBL/GenBank/DDBJ whole genome shotgun (WGS) entry which is preliminary data.</text>
</comment>
<dbReference type="InterPro" id="IPR009057">
    <property type="entry name" value="Homeodomain-like_sf"/>
</dbReference>
<dbReference type="InterPro" id="IPR023772">
    <property type="entry name" value="DNA-bd_HTH_TetR-type_CS"/>
</dbReference>
<dbReference type="GO" id="GO:0003677">
    <property type="term" value="F:DNA binding"/>
    <property type="evidence" value="ECO:0007669"/>
    <property type="project" value="UniProtKB-UniRule"/>
</dbReference>
<dbReference type="InterPro" id="IPR049149">
    <property type="entry name" value="TetR/AcrR_C"/>
</dbReference>
<evidence type="ECO:0000259" key="5">
    <source>
        <dbReference type="PROSITE" id="PS50977"/>
    </source>
</evidence>
<feature type="DNA-binding region" description="H-T-H motif" evidence="4">
    <location>
        <begin position="31"/>
        <end position="50"/>
    </location>
</feature>
<dbReference type="PROSITE" id="PS01081">
    <property type="entry name" value="HTH_TETR_1"/>
    <property type="match status" value="1"/>
</dbReference>
<reference evidence="7" key="1">
    <citation type="submission" date="2017-09" db="EMBL/GenBank/DDBJ databases">
        <title>FDA dAtabase for Regulatory Grade micrObial Sequences (FDA-ARGOS): Supporting development and validation of Infectious Disease Dx tests.</title>
        <authorList>
            <person name="Minogue T."/>
            <person name="Wolcott M."/>
            <person name="Wasieloski L."/>
            <person name="Aguilar W."/>
            <person name="Moore D."/>
            <person name="Tallon L."/>
            <person name="Sadzewicz L."/>
            <person name="Ott S."/>
            <person name="Zhao X."/>
            <person name="Nagaraj S."/>
            <person name="Vavikolanu K."/>
            <person name="Aluvathingal J."/>
            <person name="Nadendla S."/>
            <person name="Sichtig H."/>
        </authorList>
    </citation>
    <scope>NUCLEOTIDE SEQUENCE [LARGE SCALE GENOMIC DNA]</scope>
    <source>
        <strain evidence="7">FDAARGOS_387</strain>
    </source>
</reference>
<keyword evidence="1" id="KW-0805">Transcription regulation</keyword>
<dbReference type="SUPFAM" id="SSF48498">
    <property type="entry name" value="Tetracyclin repressor-like, C-terminal domain"/>
    <property type="match status" value="1"/>
</dbReference>
<dbReference type="RefSeq" id="WP_029094307.1">
    <property type="nucleotide sequence ID" value="NZ_PDDX01000001.1"/>
</dbReference>
<dbReference type="InterPro" id="IPR050624">
    <property type="entry name" value="HTH-type_Tx_Regulator"/>
</dbReference>
<dbReference type="PROSITE" id="PS50977">
    <property type="entry name" value="HTH_TETR_2"/>
    <property type="match status" value="1"/>
</dbReference>
<dbReference type="Gene3D" id="1.10.357.10">
    <property type="entry name" value="Tetracycline Repressor, domain 2"/>
    <property type="match status" value="1"/>
</dbReference>
<dbReference type="Proteomes" id="UP000224974">
    <property type="component" value="Unassembled WGS sequence"/>
</dbReference>
<dbReference type="SUPFAM" id="SSF46689">
    <property type="entry name" value="Homeodomain-like"/>
    <property type="match status" value="1"/>
</dbReference>